<protein>
    <submittedName>
        <fullName evidence="3">Uncharacterized protein</fullName>
    </submittedName>
</protein>
<keyword evidence="2" id="KW-0472">Membrane</keyword>
<evidence type="ECO:0000256" key="2">
    <source>
        <dbReference type="SAM" id="Phobius"/>
    </source>
</evidence>
<reference evidence="3 4" key="1">
    <citation type="submission" date="2015-05" db="EMBL/GenBank/DDBJ databases">
        <title>Distinctive expansion of gene families associated with plant cell wall degradation and secondary metabolism in the genomes of grapevine trunk pathogens.</title>
        <authorList>
            <person name="Lawrence D.P."/>
            <person name="Travadon R."/>
            <person name="Rolshausen P.E."/>
            <person name="Baumgartner K."/>
        </authorList>
    </citation>
    <scope>NUCLEOTIDE SEQUENCE [LARGE SCALE GENOMIC DNA]</scope>
    <source>
        <strain evidence="3">UCRPC4</strain>
    </source>
</reference>
<keyword evidence="4" id="KW-1185">Reference proteome</keyword>
<comment type="caution">
    <text evidence="3">The sequence shown here is derived from an EMBL/GenBank/DDBJ whole genome shotgun (WGS) entry which is preliminary data.</text>
</comment>
<feature type="compositionally biased region" description="Polar residues" evidence="1">
    <location>
        <begin position="170"/>
        <end position="188"/>
    </location>
</feature>
<dbReference type="Proteomes" id="UP000053317">
    <property type="component" value="Unassembled WGS sequence"/>
</dbReference>
<feature type="transmembrane region" description="Helical" evidence="2">
    <location>
        <begin position="107"/>
        <end position="128"/>
    </location>
</feature>
<feature type="region of interest" description="Disordered" evidence="1">
    <location>
        <begin position="228"/>
        <end position="306"/>
    </location>
</feature>
<feature type="transmembrane region" description="Helical" evidence="2">
    <location>
        <begin position="39"/>
        <end position="62"/>
    </location>
</feature>
<evidence type="ECO:0000256" key="1">
    <source>
        <dbReference type="SAM" id="MobiDB-lite"/>
    </source>
</evidence>
<dbReference type="AlphaFoldDB" id="A0A0G2GT74"/>
<organism evidence="3 4">
    <name type="scientific">Phaeomoniella chlamydospora</name>
    <name type="common">Phaeoacremonium chlamydosporum</name>
    <dbReference type="NCBI Taxonomy" id="158046"/>
    <lineage>
        <taxon>Eukaryota</taxon>
        <taxon>Fungi</taxon>
        <taxon>Dikarya</taxon>
        <taxon>Ascomycota</taxon>
        <taxon>Pezizomycotina</taxon>
        <taxon>Eurotiomycetes</taxon>
        <taxon>Chaetothyriomycetidae</taxon>
        <taxon>Phaeomoniellales</taxon>
        <taxon>Phaeomoniellaceae</taxon>
        <taxon>Phaeomoniella</taxon>
    </lineage>
</organism>
<feature type="region of interest" description="Disordered" evidence="1">
    <location>
        <begin position="162"/>
        <end position="188"/>
    </location>
</feature>
<keyword evidence="2" id="KW-1133">Transmembrane helix</keyword>
<keyword evidence="2" id="KW-0812">Transmembrane</keyword>
<sequence>MFISKTYRPAGKAWPCITSYNVVISILAVFILLTKAVLFVLHVFPPILSVFTHALLVALYAVSASYQGGSDTSDPDRLQKGAPWYITKSCSVAYYKSNIHYCNQAKAAFILTIVTIVIFFGQTVYSIICCIPTHEEKVLRSEKASRAKSAYAEAAALSPAPNTAHKSPFPSASVTALRSPTTPGSQYQKTWGTEAVDSKPYNKNTARLPTSFPSPLQPMTPRTQAFNRLGGTTSATPPPKSTTTTVMDLPLRQHFSSPNAPRSPTFGVKSPLASSFDEASNVERGEQRPMYFPPPPKVSNGGKGKK</sequence>
<dbReference type="OrthoDB" id="5352400at2759"/>
<accession>A0A0G2GT74</accession>
<evidence type="ECO:0000313" key="3">
    <source>
        <dbReference type="EMBL" id="KKY26498.1"/>
    </source>
</evidence>
<name>A0A0G2GT74_PHACM</name>
<reference evidence="3 4" key="2">
    <citation type="submission" date="2015-05" db="EMBL/GenBank/DDBJ databases">
        <authorList>
            <person name="Morales-Cruz A."/>
            <person name="Amrine K.C."/>
            <person name="Cantu D."/>
        </authorList>
    </citation>
    <scope>NUCLEOTIDE SEQUENCE [LARGE SCALE GENOMIC DNA]</scope>
    <source>
        <strain evidence="3">UCRPC4</strain>
    </source>
</reference>
<feature type="transmembrane region" description="Helical" evidence="2">
    <location>
        <begin position="12"/>
        <end position="33"/>
    </location>
</feature>
<proteinExistence type="predicted"/>
<evidence type="ECO:0000313" key="4">
    <source>
        <dbReference type="Proteomes" id="UP000053317"/>
    </source>
</evidence>
<dbReference type="EMBL" id="LCWF01000035">
    <property type="protein sequence ID" value="KKY26498.1"/>
    <property type="molecule type" value="Genomic_DNA"/>
</dbReference>
<gene>
    <name evidence="3" type="ORF">UCRPC4_g01517</name>
</gene>